<keyword evidence="2" id="KW-1185">Reference proteome</keyword>
<dbReference type="InterPro" id="IPR036390">
    <property type="entry name" value="WH_DNA-bd_sf"/>
</dbReference>
<dbReference type="Pfam" id="PF24033">
    <property type="entry name" value="DUF7342"/>
    <property type="match status" value="1"/>
</dbReference>
<dbReference type="SUPFAM" id="SSF46785">
    <property type="entry name" value="Winged helix' DNA-binding domain"/>
    <property type="match status" value="1"/>
</dbReference>
<dbReference type="InterPro" id="IPR055766">
    <property type="entry name" value="DUF7342"/>
</dbReference>
<evidence type="ECO:0000313" key="1">
    <source>
        <dbReference type="EMBL" id="MFD1571830.1"/>
    </source>
</evidence>
<accession>A0ABD6C4I3</accession>
<evidence type="ECO:0000313" key="2">
    <source>
        <dbReference type="Proteomes" id="UP001597185"/>
    </source>
</evidence>
<name>A0ABD6C4I3_9EURY</name>
<dbReference type="AlphaFoldDB" id="A0ABD6C4I3"/>
<dbReference type="RefSeq" id="WP_256419417.1">
    <property type="nucleotide sequence ID" value="NZ_JANHDL010000020.1"/>
</dbReference>
<dbReference type="Proteomes" id="UP001597185">
    <property type="component" value="Unassembled WGS sequence"/>
</dbReference>
<comment type="caution">
    <text evidence="1">The sequence shown here is derived from an EMBL/GenBank/DDBJ whole genome shotgun (WGS) entry which is preliminary data.</text>
</comment>
<dbReference type="EMBL" id="JBHUDB010000015">
    <property type="protein sequence ID" value="MFD1571830.1"/>
    <property type="molecule type" value="Genomic_DNA"/>
</dbReference>
<protein>
    <submittedName>
        <fullName evidence="1">ArsR family transcriptional regulator</fullName>
    </submittedName>
</protein>
<gene>
    <name evidence="1" type="ORF">ACFR9T_14775</name>
</gene>
<reference evidence="1 2" key="1">
    <citation type="journal article" date="2019" name="Int. J. Syst. Evol. Microbiol.">
        <title>The Global Catalogue of Microorganisms (GCM) 10K type strain sequencing project: providing services to taxonomists for standard genome sequencing and annotation.</title>
        <authorList>
            <consortium name="The Broad Institute Genomics Platform"/>
            <consortium name="The Broad Institute Genome Sequencing Center for Infectious Disease"/>
            <person name="Wu L."/>
            <person name="Ma J."/>
        </authorList>
    </citation>
    <scope>NUCLEOTIDE SEQUENCE [LARGE SCALE GENOMIC DNA]</scope>
    <source>
        <strain evidence="1 2">CGMCC 1.12689</strain>
    </source>
</reference>
<sequence length="181" mass="20367">MTETTDGLEAWIEHTSAFDRVQSIARSVSEPKPVSYIAEEAHVAENTARNHLERLVELNVLLKSKLGGTALYSPDPLHVRLQALRDLLDEHDRDGLIELKADLQVEIEELSEEYGVDSPNALRKLAAESESAAETSEIRKAASDWELLLYRLSIVEDAIRDYEQFDIHPAPKGEDSRELGY</sequence>
<organism evidence="1 2">
    <name type="scientific">Halorubrum laminariae</name>
    <dbReference type="NCBI Taxonomy" id="1433523"/>
    <lineage>
        <taxon>Archaea</taxon>
        <taxon>Methanobacteriati</taxon>
        <taxon>Methanobacteriota</taxon>
        <taxon>Stenosarchaea group</taxon>
        <taxon>Halobacteria</taxon>
        <taxon>Halobacteriales</taxon>
        <taxon>Haloferacaceae</taxon>
        <taxon>Halorubrum</taxon>
    </lineage>
</organism>
<proteinExistence type="predicted"/>